<sequence length="377" mass="42630">MTRPNTDDYRRLFLEDLPLMDVRAPVEFDRGAFPSSVNIPLLDNNQRADVGTRYKEQGQDAAIALGWQIATPEIKAARQAAWLAHAQAHPSGFLYCFRGGLRSRLSQQLLKEAGLDYPLVVGGYKAMRRFLIDELETNTAIAPLVLVSGRTGSGKTLLLSHLQRQLDLEALANHRGSAFGRQVDDQPSQIDFENQVSIGLMKLLNWNHKQAVFVEDEGKLIGRISLPLNLKARMQQSPLAILETPIDERIDIALADYVTEAWPKYLAFFDQDAALAEQAFRAQVLDNLSRIRKRLGGDKFDLLFSQFSAALALFFRTGDTDGFRPGIETLLVDYYDPMYDYQKGLRQGREIFRGPAKEYIEWANEFIQLENHPLLNS</sequence>
<dbReference type="InterPro" id="IPR036873">
    <property type="entry name" value="Rhodanese-like_dom_sf"/>
</dbReference>
<protein>
    <recommendedName>
        <fullName evidence="2">tRNA 2-selenouridine synthase</fullName>
        <ecNumber evidence="2">2.9.1.3</ecNumber>
    </recommendedName>
</protein>
<dbReference type="SUPFAM" id="SSF52821">
    <property type="entry name" value="Rhodanese/Cell cycle control phosphatase"/>
    <property type="match status" value="1"/>
</dbReference>
<evidence type="ECO:0000256" key="2">
    <source>
        <dbReference type="HAMAP-Rule" id="MF_01622"/>
    </source>
</evidence>
<dbReference type="SUPFAM" id="SSF52540">
    <property type="entry name" value="P-loop containing nucleoside triphosphate hydrolases"/>
    <property type="match status" value="1"/>
</dbReference>
<keyword evidence="2 4" id="KW-0808">Transferase</keyword>
<dbReference type="Proteomes" id="UP001595840">
    <property type="component" value="Unassembled WGS sequence"/>
</dbReference>
<evidence type="ECO:0000313" key="4">
    <source>
        <dbReference type="EMBL" id="MFC4362507.1"/>
    </source>
</evidence>
<dbReference type="EMBL" id="JBHSCX010000006">
    <property type="protein sequence ID" value="MFC4362507.1"/>
    <property type="molecule type" value="Genomic_DNA"/>
</dbReference>
<dbReference type="PANTHER" id="PTHR30401">
    <property type="entry name" value="TRNA 2-SELENOURIDINE SYNTHASE"/>
    <property type="match status" value="1"/>
</dbReference>
<dbReference type="InterPro" id="IPR027417">
    <property type="entry name" value="P-loop_NTPase"/>
</dbReference>
<proteinExistence type="inferred from homology"/>
<comment type="catalytic activity">
    <reaction evidence="2">
        <text>5-methylaminomethyl-2-thiouridine(34) in tRNA + selenophosphate + (2E)-geranyl diphosphate + H2O + H(+) = 5-methylaminomethyl-2-selenouridine(34) in tRNA + (2E)-thiogeraniol + phosphate + diphosphate</text>
        <dbReference type="Rhea" id="RHEA:42716"/>
        <dbReference type="Rhea" id="RHEA-COMP:10195"/>
        <dbReference type="Rhea" id="RHEA-COMP:10196"/>
        <dbReference type="ChEBI" id="CHEBI:15377"/>
        <dbReference type="ChEBI" id="CHEBI:15378"/>
        <dbReference type="ChEBI" id="CHEBI:16144"/>
        <dbReference type="ChEBI" id="CHEBI:33019"/>
        <dbReference type="ChEBI" id="CHEBI:43474"/>
        <dbReference type="ChEBI" id="CHEBI:58057"/>
        <dbReference type="ChEBI" id="CHEBI:74455"/>
        <dbReference type="ChEBI" id="CHEBI:82743"/>
        <dbReference type="ChEBI" id="CHEBI:143703"/>
        <dbReference type="EC" id="2.9.1.3"/>
    </reaction>
</comment>
<comment type="similarity">
    <text evidence="2">Belongs to the SelU family.</text>
</comment>
<comment type="caution">
    <text evidence="4">The sequence shown here is derived from an EMBL/GenBank/DDBJ whole genome shotgun (WGS) entry which is preliminary data.</text>
</comment>
<reference evidence="5" key="1">
    <citation type="journal article" date="2019" name="Int. J. Syst. Evol. Microbiol.">
        <title>The Global Catalogue of Microorganisms (GCM) 10K type strain sequencing project: providing services to taxonomists for standard genome sequencing and annotation.</title>
        <authorList>
            <consortium name="The Broad Institute Genomics Platform"/>
            <consortium name="The Broad Institute Genome Sequencing Center for Infectious Disease"/>
            <person name="Wu L."/>
            <person name="Ma J."/>
        </authorList>
    </citation>
    <scope>NUCLEOTIDE SEQUENCE [LARGE SCALE GENOMIC DNA]</scope>
    <source>
        <strain evidence="5">CECT 8570</strain>
    </source>
</reference>
<dbReference type="GO" id="GO:0016740">
    <property type="term" value="F:transferase activity"/>
    <property type="evidence" value="ECO:0007669"/>
    <property type="project" value="UniProtKB-KW"/>
</dbReference>
<dbReference type="HAMAP" id="MF_01622">
    <property type="entry name" value="tRNA_sel_U_synth"/>
    <property type="match status" value="1"/>
</dbReference>
<dbReference type="NCBIfam" id="NF008751">
    <property type="entry name" value="PRK11784.1-3"/>
    <property type="match status" value="1"/>
</dbReference>
<dbReference type="PANTHER" id="PTHR30401:SF0">
    <property type="entry name" value="TRNA 2-SELENOURIDINE SYNTHASE"/>
    <property type="match status" value="1"/>
</dbReference>
<dbReference type="RefSeq" id="WP_290260451.1">
    <property type="nucleotide sequence ID" value="NZ_JAUFQG010000004.1"/>
</dbReference>
<evidence type="ECO:0000313" key="5">
    <source>
        <dbReference type="Proteomes" id="UP001595840"/>
    </source>
</evidence>
<accession>A0ABV8V5W0</accession>
<dbReference type="Pfam" id="PF26341">
    <property type="entry name" value="AAA_SelU"/>
    <property type="match status" value="1"/>
</dbReference>
<dbReference type="NCBIfam" id="TIGR03167">
    <property type="entry name" value="tRNA_sel_U_synt"/>
    <property type="match status" value="1"/>
</dbReference>
<comment type="catalytic activity">
    <reaction evidence="2">
        <text>5-methylaminomethyl-2-(Se-phospho)selenouridine(34) in tRNA + H2O = 5-methylaminomethyl-2-selenouridine(34) in tRNA + phosphate</text>
        <dbReference type="Rhea" id="RHEA:60176"/>
        <dbReference type="Rhea" id="RHEA-COMP:10196"/>
        <dbReference type="Rhea" id="RHEA-COMP:15523"/>
        <dbReference type="ChEBI" id="CHEBI:15377"/>
        <dbReference type="ChEBI" id="CHEBI:43474"/>
        <dbReference type="ChEBI" id="CHEBI:82743"/>
        <dbReference type="ChEBI" id="CHEBI:143702"/>
    </reaction>
</comment>
<dbReference type="PROSITE" id="PS50206">
    <property type="entry name" value="RHODANESE_3"/>
    <property type="match status" value="1"/>
</dbReference>
<keyword evidence="1 2" id="KW-0711">Selenium</keyword>
<comment type="catalytic activity">
    <reaction evidence="2">
        <text>5-methylaminomethyl-2-thiouridine(34) in tRNA + (2E)-geranyl diphosphate = 5-methylaminomethyl-S-(2E)-geranyl-thiouridine(34) in tRNA + diphosphate</text>
        <dbReference type="Rhea" id="RHEA:14085"/>
        <dbReference type="Rhea" id="RHEA-COMP:10195"/>
        <dbReference type="Rhea" id="RHEA-COMP:14654"/>
        <dbReference type="ChEBI" id="CHEBI:33019"/>
        <dbReference type="ChEBI" id="CHEBI:58057"/>
        <dbReference type="ChEBI" id="CHEBI:74455"/>
        <dbReference type="ChEBI" id="CHEBI:140632"/>
    </reaction>
</comment>
<feature type="active site" description="S-selanylcysteine intermediate" evidence="2">
    <location>
        <position position="96"/>
    </location>
</feature>
<evidence type="ECO:0000256" key="1">
    <source>
        <dbReference type="ARBA" id="ARBA00023266"/>
    </source>
</evidence>
<dbReference type="InterPro" id="IPR001763">
    <property type="entry name" value="Rhodanese-like_dom"/>
</dbReference>
<feature type="domain" description="Rhodanese" evidence="3">
    <location>
        <begin position="13"/>
        <end position="136"/>
    </location>
</feature>
<evidence type="ECO:0000259" key="3">
    <source>
        <dbReference type="PROSITE" id="PS50206"/>
    </source>
</evidence>
<dbReference type="EC" id="2.9.1.3" evidence="2"/>
<dbReference type="InterPro" id="IPR058840">
    <property type="entry name" value="AAA_SelU"/>
</dbReference>
<name>A0ABV8V5W0_9GAMM</name>
<dbReference type="SMART" id="SM00450">
    <property type="entry name" value="RHOD"/>
    <property type="match status" value="1"/>
</dbReference>
<comment type="subunit">
    <text evidence="2">Monomer.</text>
</comment>
<dbReference type="InterPro" id="IPR017582">
    <property type="entry name" value="SelU"/>
</dbReference>
<comment type="catalytic activity">
    <reaction evidence="2">
        <text>5-methylaminomethyl-S-(2E)-geranyl-thiouridine(34) in tRNA + selenophosphate + H(+) = 5-methylaminomethyl-2-(Se-phospho)selenouridine(34) in tRNA + (2E)-thiogeraniol</text>
        <dbReference type="Rhea" id="RHEA:60172"/>
        <dbReference type="Rhea" id="RHEA-COMP:14654"/>
        <dbReference type="Rhea" id="RHEA-COMP:15523"/>
        <dbReference type="ChEBI" id="CHEBI:15378"/>
        <dbReference type="ChEBI" id="CHEBI:16144"/>
        <dbReference type="ChEBI" id="CHEBI:140632"/>
        <dbReference type="ChEBI" id="CHEBI:143702"/>
        <dbReference type="ChEBI" id="CHEBI:143703"/>
    </reaction>
</comment>
<gene>
    <name evidence="4" type="primary">mnmH</name>
    <name evidence="2" type="synonym">selU</name>
    <name evidence="4" type="ORF">ACFOX3_09340</name>
</gene>
<keyword evidence="5" id="KW-1185">Reference proteome</keyword>
<organism evidence="4 5">
    <name type="scientific">Simiduia curdlanivorans</name>
    <dbReference type="NCBI Taxonomy" id="1492769"/>
    <lineage>
        <taxon>Bacteria</taxon>
        <taxon>Pseudomonadati</taxon>
        <taxon>Pseudomonadota</taxon>
        <taxon>Gammaproteobacteria</taxon>
        <taxon>Cellvibrionales</taxon>
        <taxon>Cellvibrionaceae</taxon>
        <taxon>Simiduia</taxon>
    </lineage>
</organism>
<dbReference type="Gene3D" id="3.40.250.10">
    <property type="entry name" value="Rhodanese-like domain"/>
    <property type="match status" value="1"/>
</dbReference>
<comment type="function">
    <text evidence="2">Involved in the post-transcriptional modification of the uridine at the wobble position (U34) of tRNA(Lys), tRNA(Glu) and tRNA(Gln). Catalyzes the conversion of 2-thiouridine (S2U-RNA) to 2-selenouridine (Se2U-RNA). Acts in a two-step process involving geranylation of 2-thiouridine (S2U) to S-geranyl-2-thiouridine (geS2U) and subsequent selenation of the latter derivative to 2-selenouridine (Se2U) in the tRNA chain.</text>
</comment>